<dbReference type="EMBL" id="JAHQIW010004110">
    <property type="protein sequence ID" value="KAJ1361081.1"/>
    <property type="molecule type" value="Genomic_DNA"/>
</dbReference>
<evidence type="ECO:0000313" key="3">
    <source>
        <dbReference type="Proteomes" id="UP001196413"/>
    </source>
</evidence>
<reference evidence="2" key="1">
    <citation type="submission" date="2021-06" db="EMBL/GenBank/DDBJ databases">
        <title>Parelaphostrongylus tenuis whole genome reference sequence.</title>
        <authorList>
            <person name="Garwood T.J."/>
            <person name="Larsen P.A."/>
            <person name="Fountain-Jones N.M."/>
            <person name="Garbe J.R."/>
            <person name="Macchietto M.G."/>
            <person name="Kania S.A."/>
            <person name="Gerhold R.W."/>
            <person name="Richards J.E."/>
            <person name="Wolf T.M."/>
        </authorList>
    </citation>
    <scope>NUCLEOTIDE SEQUENCE</scope>
    <source>
        <strain evidence="2">MNPRO001-30</strain>
        <tissue evidence="2">Meninges</tissue>
    </source>
</reference>
<protein>
    <submittedName>
        <fullName evidence="2">ATP-dependent RNA helicase ddx27</fullName>
    </submittedName>
</protein>
<keyword evidence="2" id="KW-0347">Helicase</keyword>
<name>A0AAD5N5Q4_PARTN</name>
<keyword evidence="2" id="KW-0067">ATP-binding</keyword>
<accession>A0AAD5N5Q4</accession>
<keyword evidence="2" id="KW-0378">Hydrolase</keyword>
<keyword evidence="2" id="KW-0547">Nucleotide-binding</keyword>
<feature type="coiled-coil region" evidence="1">
    <location>
        <begin position="100"/>
        <end position="127"/>
    </location>
</feature>
<comment type="caution">
    <text evidence="2">The sequence shown here is derived from an EMBL/GenBank/DDBJ whole genome shotgun (WGS) entry which is preliminary data.</text>
</comment>
<keyword evidence="1" id="KW-0175">Coiled coil</keyword>
<organism evidence="2 3">
    <name type="scientific">Parelaphostrongylus tenuis</name>
    <name type="common">Meningeal worm</name>
    <dbReference type="NCBI Taxonomy" id="148309"/>
    <lineage>
        <taxon>Eukaryota</taxon>
        <taxon>Metazoa</taxon>
        <taxon>Ecdysozoa</taxon>
        <taxon>Nematoda</taxon>
        <taxon>Chromadorea</taxon>
        <taxon>Rhabditida</taxon>
        <taxon>Rhabditina</taxon>
        <taxon>Rhabditomorpha</taxon>
        <taxon>Strongyloidea</taxon>
        <taxon>Metastrongylidae</taxon>
        <taxon>Parelaphostrongylus</taxon>
    </lineage>
</organism>
<evidence type="ECO:0000313" key="2">
    <source>
        <dbReference type="EMBL" id="KAJ1361081.1"/>
    </source>
</evidence>
<keyword evidence="3" id="KW-1185">Reference proteome</keyword>
<dbReference type="AlphaFoldDB" id="A0AAD5N5Q4"/>
<dbReference type="Proteomes" id="UP001196413">
    <property type="component" value="Unassembled WGS sequence"/>
</dbReference>
<gene>
    <name evidence="2" type="primary">DDX27</name>
    <name evidence="2" type="ORF">KIN20_020258</name>
</gene>
<sequence length="255" mass="28294">MNEYPAYIVIHGGLLVNQGSAFISLTNLAPIQRPGGTEGLMVNLYPAAIDSDEEVSMDESEDDENEDYIEATTVCSAGDNVDRDDSALKKYLRKEAPSTLEEKIAAMRKIKNTAKEVEVEMKSDSDEVEQLGGKEAKDRIRDKKKVDAFVSSNIEGNRSSWLLGTDSDSSGMYTSSTVWEGYLCLCSHRDRKNSCLRVTDIRTASISTKWTSVYPNFGARSYQRACYPSILGVSSSIYIFSSGSVSLCRKCHQWK</sequence>
<proteinExistence type="predicted"/>
<evidence type="ECO:0000256" key="1">
    <source>
        <dbReference type="SAM" id="Coils"/>
    </source>
</evidence>
<dbReference type="GO" id="GO:0004386">
    <property type="term" value="F:helicase activity"/>
    <property type="evidence" value="ECO:0007669"/>
    <property type="project" value="UniProtKB-KW"/>
</dbReference>